<evidence type="ECO:0000259" key="2">
    <source>
        <dbReference type="Pfam" id="PF14309"/>
    </source>
</evidence>
<evidence type="ECO:0000313" key="3">
    <source>
        <dbReference type="EMBL" id="QCE12838.1"/>
    </source>
</evidence>
<dbReference type="Gramene" id="Vigun05g017300.2.v1.2">
    <property type="protein sequence ID" value="Vigun05g017300.2.v1.2"/>
    <property type="gene ID" value="Vigun05g017300.v1.2"/>
</dbReference>
<proteinExistence type="predicted"/>
<gene>
    <name evidence="3" type="ORF">DEO72_LG10g4088</name>
</gene>
<dbReference type="PANTHER" id="PTHR46836:SF7">
    <property type="entry name" value="PHOSPHATIDYLINOSITOL N-ACETYGLUCOSAMINLYTRANSFERASE SUBUNIT P-LIKE PROTEIN"/>
    <property type="match status" value="1"/>
</dbReference>
<dbReference type="Gramene" id="Vigun05g017300.7.v1.2">
    <property type="protein sequence ID" value="Vigun05g017300.7.v1.2"/>
    <property type="gene ID" value="Vigun05g017300.v1.2"/>
</dbReference>
<feature type="compositionally biased region" description="Basic and acidic residues" evidence="1">
    <location>
        <begin position="466"/>
        <end position="485"/>
    </location>
</feature>
<accession>A0A4D6NHK1</accession>
<evidence type="ECO:0000313" key="4">
    <source>
        <dbReference type="Proteomes" id="UP000501690"/>
    </source>
</evidence>
<organism evidence="3 4">
    <name type="scientific">Vigna unguiculata</name>
    <name type="common">Cowpea</name>
    <dbReference type="NCBI Taxonomy" id="3917"/>
    <lineage>
        <taxon>Eukaryota</taxon>
        <taxon>Viridiplantae</taxon>
        <taxon>Streptophyta</taxon>
        <taxon>Embryophyta</taxon>
        <taxon>Tracheophyta</taxon>
        <taxon>Spermatophyta</taxon>
        <taxon>Magnoliopsida</taxon>
        <taxon>eudicotyledons</taxon>
        <taxon>Gunneridae</taxon>
        <taxon>Pentapetalae</taxon>
        <taxon>rosids</taxon>
        <taxon>fabids</taxon>
        <taxon>Fabales</taxon>
        <taxon>Fabaceae</taxon>
        <taxon>Papilionoideae</taxon>
        <taxon>50 kb inversion clade</taxon>
        <taxon>NPAAA clade</taxon>
        <taxon>indigoferoid/millettioid clade</taxon>
        <taxon>Phaseoleae</taxon>
        <taxon>Vigna</taxon>
    </lineage>
</organism>
<dbReference type="AlphaFoldDB" id="A0A4D6NHK1"/>
<keyword evidence="4" id="KW-1185">Reference proteome</keyword>
<dbReference type="Gramene" id="Vigun05g017300.5.v1.2">
    <property type="protein sequence ID" value="Vigun05g017300.5.v1.2"/>
    <property type="gene ID" value="Vigun05g017300.v1.2"/>
</dbReference>
<feature type="region of interest" description="Disordered" evidence="1">
    <location>
        <begin position="463"/>
        <end position="497"/>
    </location>
</feature>
<dbReference type="Pfam" id="PF14309">
    <property type="entry name" value="DUF4378"/>
    <property type="match status" value="1"/>
</dbReference>
<feature type="domain" description="DUF4378" evidence="2">
    <location>
        <begin position="588"/>
        <end position="739"/>
    </location>
</feature>
<dbReference type="InterPro" id="IPR025486">
    <property type="entry name" value="DUF4378"/>
</dbReference>
<dbReference type="Gramene" id="Vigun05g017300.4.v1.2">
    <property type="protein sequence ID" value="Vigun05g017300.4.v1.2"/>
    <property type="gene ID" value="Vigun05g017300.v1.2"/>
</dbReference>
<evidence type="ECO:0000256" key="1">
    <source>
        <dbReference type="SAM" id="MobiDB-lite"/>
    </source>
</evidence>
<protein>
    <recommendedName>
        <fullName evidence="2">DUF4378 domain-containing protein</fullName>
    </recommendedName>
</protein>
<reference evidence="3 4" key="1">
    <citation type="submission" date="2019-04" db="EMBL/GenBank/DDBJ databases">
        <title>An improved genome assembly and genetic linkage map for asparagus bean, Vigna unguiculata ssp. sesquipedialis.</title>
        <authorList>
            <person name="Xia Q."/>
            <person name="Zhang R."/>
            <person name="Dong Y."/>
        </authorList>
    </citation>
    <scope>NUCLEOTIDE SEQUENCE [LARGE SCALE GENOMIC DNA]</scope>
    <source>
        <tissue evidence="3">Leaf</tissue>
    </source>
</reference>
<sequence>MESKEAPSVILNLMGLDKVPNQHPVRDKQKVLSENYQQKVASIGVRKKRSSHQGMNTSEKDKSEDGVEVFKALRRSKHHNPSKRNGKENPSSSKNSHLADGLLQQIFYPESMKVFPPKEDRKKISHHMDFGKPSSRSFSKISEEISMQSGNVVNGALHTASTTFFRGNEAFANDMLNPASNISVNEIQFNSPIFCSDGSYIGSQASRKTLEKKYVTEKVHEPRPFGGDCTHNQLPMIWEKGNGARNLTHQRGYGNVRTKSGDNYSFARRVPRPLCSASVVADNCGTVNQDILFQRYWGLRKNASSNWSSWKNQNNYHKECLEDVNLSSVGEKFLSFYSYFNIDHTEENCISHKSEKRFYENDLSDKITMPPQLPSSSSSPTFIDGQILQERSVMNDEVKNRKYEDSNLCKQNVVSLDSSVEFLVSDATAEVVDWTHSPTEHQSKSTAFTLSQEIDCLNQTSYASKQQDRSELQEDSVHSPCHEVEPDSLGSSVESYEPSPISVLDPLFGEDIQFSYKSDNHIYDSSEVDDEECGLNVSNDEECGLNVSSDEECGLNVSSDEDCENEYAHNSQEKKEVAGLFRAEESRDFSYVVEVLTEASIFNRKLFTDFSTWHSSECPISPSVFEVLEKKFGQQQFWRRSERKLLFDRMNTGLLQIFQPYSFVPMWEKSTSKRLNVELRQNMIEDEMWGLLVAQEKKASNDLADNTLEGKITWIELVEDVEDIVTEIVNLVTEELANEIVTSVNF</sequence>
<dbReference type="OrthoDB" id="1584003at2759"/>
<feature type="region of interest" description="Disordered" evidence="1">
    <location>
        <begin position="41"/>
        <end position="96"/>
    </location>
</feature>
<name>A0A4D6NHK1_VIGUN</name>
<feature type="compositionally biased region" description="Basic residues" evidence="1">
    <location>
        <begin position="72"/>
        <end position="84"/>
    </location>
</feature>
<dbReference type="PANTHER" id="PTHR46836">
    <property type="entry name" value="AFADIN"/>
    <property type="match status" value="1"/>
</dbReference>
<dbReference type="Gramene" id="Vigun05g017300.6.v1.2">
    <property type="protein sequence ID" value="Vigun05g017300.6.v1.2"/>
    <property type="gene ID" value="Vigun05g017300.v1.2"/>
</dbReference>
<dbReference type="Proteomes" id="UP000501690">
    <property type="component" value="Linkage Group LG10"/>
</dbReference>
<dbReference type="EMBL" id="CP039354">
    <property type="protein sequence ID" value="QCE12838.1"/>
    <property type="molecule type" value="Genomic_DNA"/>
</dbReference>
<dbReference type="Gramene" id="Vigun05g017300.1.v1.2">
    <property type="protein sequence ID" value="Vigun05g017300.1.v1.2"/>
    <property type="gene ID" value="Vigun05g017300.v1.2"/>
</dbReference>